<keyword evidence="12" id="KW-0472">Membrane</keyword>
<dbReference type="SUPFAM" id="SSF53955">
    <property type="entry name" value="Lysozyme-like"/>
    <property type="match status" value="1"/>
</dbReference>
<evidence type="ECO:0000259" key="14">
    <source>
        <dbReference type="Pfam" id="PF00912"/>
    </source>
</evidence>
<dbReference type="GO" id="GO:0008955">
    <property type="term" value="F:peptidoglycan glycosyltransferase activity"/>
    <property type="evidence" value="ECO:0007669"/>
    <property type="project" value="UniProtKB-EC"/>
</dbReference>
<evidence type="ECO:0000256" key="4">
    <source>
        <dbReference type="ARBA" id="ARBA00022645"/>
    </source>
</evidence>
<feature type="transmembrane region" description="Helical" evidence="12">
    <location>
        <begin position="12"/>
        <end position="30"/>
    </location>
</feature>
<dbReference type="InterPro" id="IPR009647">
    <property type="entry name" value="PBP_C"/>
</dbReference>
<evidence type="ECO:0000313" key="17">
    <source>
        <dbReference type="Proteomes" id="UP000285794"/>
    </source>
</evidence>
<evidence type="ECO:0000256" key="8">
    <source>
        <dbReference type="ARBA" id="ARBA00022801"/>
    </source>
</evidence>
<dbReference type="Gene3D" id="1.10.3810.10">
    <property type="entry name" value="Biosynthetic peptidoglycan transglycosylase-like"/>
    <property type="match status" value="1"/>
</dbReference>
<dbReference type="PANTHER" id="PTHR32282">
    <property type="entry name" value="BINDING PROTEIN TRANSPEPTIDASE, PUTATIVE-RELATED"/>
    <property type="match status" value="1"/>
</dbReference>
<dbReference type="InterPro" id="IPR011815">
    <property type="entry name" value="PBP_1c"/>
</dbReference>
<comment type="similarity">
    <text evidence="3">In the N-terminal section; belongs to the glycosyltransferase 51 family.</text>
</comment>
<dbReference type="AlphaFoldDB" id="A0A425Y014"/>
<dbReference type="OrthoDB" id="9766909at2"/>
<dbReference type="Pfam" id="PF00905">
    <property type="entry name" value="Transpeptidase"/>
    <property type="match status" value="1"/>
</dbReference>
<dbReference type="InterPro" id="IPR050396">
    <property type="entry name" value="Glycosyltr_51/Transpeptidase"/>
</dbReference>
<keyword evidence="5" id="KW-0645">Protease</keyword>
<feature type="domain" description="Penicillin-binding protein transpeptidase" evidence="13">
    <location>
        <begin position="305"/>
        <end position="584"/>
    </location>
</feature>
<dbReference type="InterPro" id="IPR023346">
    <property type="entry name" value="Lysozyme-like_dom_sf"/>
</dbReference>
<dbReference type="GO" id="GO:0008658">
    <property type="term" value="F:penicillin binding"/>
    <property type="evidence" value="ECO:0007669"/>
    <property type="project" value="InterPro"/>
</dbReference>
<dbReference type="InterPro" id="IPR001460">
    <property type="entry name" value="PCN-bd_Tpept"/>
</dbReference>
<comment type="caution">
    <text evidence="16">The sequence shown here is derived from an EMBL/GenBank/DDBJ whole genome shotgun (WGS) entry which is preliminary data.</text>
</comment>
<dbReference type="Pfam" id="PF06832">
    <property type="entry name" value="BiPBP_C"/>
    <property type="match status" value="1"/>
</dbReference>
<dbReference type="InterPro" id="IPR012338">
    <property type="entry name" value="Beta-lactam/transpept-like"/>
</dbReference>
<evidence type="ECO:0000256" key="10">
    <source>
        <dbReference type="ARBA" id="ARBA00044770"/>
    </source>
</evidence>
<dbReference type="GO" id="GO:0004180">
    <property type="term" value="F:carboxypeptidase activity"/>
    <property type="evidence" value="ECO:0007669"/>
    <property type="project" value="UniProtKB-KW"/>
</dbReference>
<keyword evidence="12" id="KW-0812">Transmembrane</keyword>
<evidence type="ECO:0000256" key="1">
    <source>
        <dbReference type="ARBA" id="ARBA00004752"/>
    </source>
</evidence>
<dbReference type="GO" id="GO:0009252">
    <property type="term" value="P:peptidoglycan biosynthetic process"/>
    <property type="evidence" value="ECO:0007669"/>
    <property type="project" value="InterPro"/>
</dbReference>
<name>A0A425Y014_9BACT</name>
<dbReference type="GO" id="GO:0030288">
    <property type="term" value="C:outer membrane-bounded periplasmic space"/>
    <property type="evidence" value="ECO:0007669"/>
    <property type="project" value="TreeGrafter"/>
</dbReference>
<comment type="catalytic activity">
    <reaction evidence="11">
        <text>[GlcNAc-(1-&gt;4)-Mur2Ac(oyl-L-Ala-gamma-D-Glu-L-Lys-D-Ala-D-Ala)](n)-di-trans,octa-cis-undecaprenyl diphosphate + beta-D-GlcNAc-(1-&gt;4)-Mur2Ac(oyl-L-Ala-gamma-D-Glu-L-Lys-D-Ala-D-Ala)-di-trans,octa-cis-undecaprenyl diphosphate = [GlcNAc-(1-&gt;4)-Mur2Ac(oyl-L-Ala-gamma-D-Glu-L-Lys-D-Ala-D-Ala)](n+1)-di-trans,octa-cis-undecaprenyl diphosphate + di-trans,octa-cis-undecaprenyl diphosphate + H(+)</text>
        <dbReference type="Rhea" id="RHEA:23708"/>
        <dbReference type="Rhea" id="RHEA-COMP:9602"/>
        <dbReference type="Rhea" id="RHEA-COMP:9603"/>
        <dbReference type="ChEBI" id="CHEBI:15378"/>
        <dbReference type="ChEBI" id="CHEBI:58405"/>
        <dbReference type="ChEBI" id="CHEBI:60033"/>
        <dbReference type="ChEBI" id="CHEBI:78435"/>
        <dbReference type="EC" id="2.4.99.28"/>
    </reaction>
</comment>
<keyword evidence="7" id="KW-0808">Transferase</keyword>
<evidence type="ECO:0000259" key="13">
    <source>
        <dbReference type="Pfam" id="PF00905"/>
    </source>
</evidence>
<dbReference type="Proteomes" id="UP000285794">
    <property type="component" value="Unassembled WGS sequence"/>
</dbReference>
<keyword evidence="6" id="KW-0328">Glycosyltransferase</keyword>
<feature type="domain" description="Penicillin-binding C-terminal" evidence="15">
    <location>
        <begin position="694"/>
        <end position="783"/>
    </location>
</feature>
<comment type="pathway">
    <text evidence="1">Cell wall biogenesis; peptidoglycan biosynthesis.</text>
</comment>
<keyword evidence="8" id="KW-0378">Hydrolase</keyword>
<dbReference type="SUPFAM" id="SSF56601">
    <property type="entry name" value="beta-lactamase/transpeptidase-like"/>
    <property type="match status" value="1"/>
</dbReference>
<dbReference type="EMBL" id="QQWG01000011">
    <property type="protein sequence ID" value="RRG20723.1"/>
    <property type="molecule type" value="Genomic_DNA"/>
</dbReference>
<organism evidence="16 17">
    <name type="scientific">Ancylomarina euxinus</name>
    <dbReference type="NCBI Taxonomy" id="2283627"/>
    <lineage>
        <taxon>Bacteria</taxon>
        <taxon>Pseudomonadati</taxon>
        <taxon>Bacteroidota</taxon>
        <taxon>Bacteroidia</taxon>
        <taxon>Marinilabiliales</taxon>
        <taxon>Marinifilaceae</taxon>
        <taxon>Ancylomarina</taxon>
    </lineage>
</organism>
<keyword evidence="12" id="KW-1133">Transmembrane helix</keyword>
<keyword evidence="4" id="KW-0121">Carboxypeptidase</keyword>
<evidence type="ECO:0000256" key="3">
    <source>
        <dbReference type="ARBA" id="ARBA00007739"/>
    </source>
</evidence>
<dbReference type="RefSeq" id="WP_125031127.1">
    <property type="nucleotide sequence ID" value="NZ_JAPXVP010000010.1"/>
</dbReference>
<keyword evidence="17" id="KW-1185">Reference proteome</keyword>
<comment type="similarity">
    <text evidence="2">In the C-terminal section; belongs to the transpeptidase family.</text>
</comment>
<sequence>MKPQALKSYLKLPNLIKFGSFLVLLIWFWLSLPQPIFNTPYSSLLFDRNNHLLAAQIAPDEQWRFPASDSIPYKYEQALLYFEDQYFYYHPGVNPLSIGRALAQNISANHIVSGGSTITQQLIRMSRDGKQRNLYQKLIEFVLSVRLELSFSKKEILNLYASHAPFGGNVVGLETASWRYYGRSSSKLSWGETATLAVLPNSPSLIYPGKNHEILLAKRNRLLDKLAKNDIIDSLTCELAKAEELPQKPKALPQLAPHLLTRAINDGQQGKSIQTSLDINIQESCNRIIEQHYLRLRENQIQNAAALIIDVKSGKVLAYVGNTPGADINSGHQVDLISCNRSSGSILKPFLYSLMIKESELLPHTLLADIPTQISGYAPKNFNKKHDGAVKASDALARSLNIPAVLMLQKYGVDKFRNKLRELGFTSINRSADNYGLSLILGGAEVSLWDLGSIYASLSRMLQFYTDGSSEYSSDLYFPASYKSSFAYTIQNKSFNDMMGAAPVYHTFEALNEMDRPIDGVNWSQYNSSRKIAWKTGTSFGHRDAWSVGVTPEYVVAVWVGNADGEGRPGLTGGATAAPVLFDIFKSLPTSTWFNKPYDDMLKVAVCKKSGYKASFNCSEIDSLDIAIPGERTDVCPYCKQINLDKTGQYRVNADCYRVSDMIQKSYLVLPPAMEWYYQRKNPLYQSRPPYLEACMSQGNENIDIIYPKNNTRLFIPKNFGGLLERSIFQAAHSIPGATIYWHIDNEYLGSTNDVHEKEVLAGFGKHTLTLIDDKGEVLTRRFEVVMSEK</sequence>
<gene>
    <name evidence="16" type="primary">pbpC</name>
    <name evidence="16" type="ORF">DWB61_11975</name>
</gene>
<keyword evidence="9" id="KW-0511">Multifunctional enzyme</keyword>
<dbReference type="InterPro" id="IPR001264">
    <property type="entry name" value="Glyco_trans_51"/>
</dbReference>
<accession>A0A425Y014</accession>
<dbReference type="GO" id="GO:0006508">
    <property type="term" value="P:proteolysis"/>
    <property type="evidence" value="ECO:0007669"/>
    <property type="project" value="UniProtKB-KW"/>
</dbReference>
<evidence type="ECO:0000256" key="7">
    <source>
        <dbReference type="ARBA" id="ARBA00022679"/>
    </source>
</evidence>
<dbReference type="NCBIfam" id="TIGR02073">
    <property type="entry name" value="PBP_1c"/>
    <property type="match status" value="1"/>
</dbReference>
<evidence type="ECO:0000259" key="15">
    <source>
        <dbReference type="Pfam" id="PF06832"/>
    </source>
</evidence>
<protein>
    <recommendedName>
        <fullName evidence="10">peptidoglycan glycosyltransferase</fullName>
        <ecNumber evidence="10">2.4.99.28</ecNumber>
    </recommendedName>
</protein>
<dbReference type="EC" id="2.4.99.28" evidence="10"/>
<dbReference type="Gene3D" id="3.40.710.10">
    <property type="entry name" value="DD-peptidase/beta-lactamase superfamily"/>
    <property type="match status" value="1"/>
</dbReference>
<evidence type="ECO:0000256" key="2">
    <source>
        <dbReference type="ARBA" id="ARBA00007090"/>
    </source>
</evidence>
<dbReference type="InterPro" id="IPR036950">
    <property type="entry name" value="PBP_transglycosylase"/>
</dbReference>
<dbReference type="Pfam" id="PF00912">
    <property type="entry name" value="Transgly"/>
    <property type="match status" value="1"/>
</dbReference>
<dbReference type="PANTHER" id="PTHR32282:SF15">
    <property type="entry name" value="PENICILLIN-BINDING PROTEIN 1C"/>
    <property type="match status" value="1"/>
</dbReference>
<evidence type="ECO:0000256" key="5">
    <source>
        <dbReference type="ARBA" id="ARBA00022670"/>
    </source>
</evidence>
<reference evidence="16 17" key="1">
    <citation type="submission" date="2018-07" db="EMBL/GenBank/DDBJ databases">
        <title>Draft genome sequence of Ancylomarina sp. M1P.</title>
        <authorList>
            <person name="Yadav S."/>
            <person name="Villanueva L."/>
            <person name="Damste J.S.S."/>
        </authorList>
    </citation>
    <scope>NUCLEOTIDE SEQUENCE [LARGE SCALE GENOMIC DNA]</scope>
    <source>
        <strain evidence="16 17">M1P</strain>
    </source>
</reference>
<evidence type="ECO:0000256" key="6">
    <source>
        <dbReference type="ARBA" id="ARBA00022676"/>
    </source>
</evidence>
<feature type="domain" description="Glycosyl transferase family 51" evidence="14">
    <location>
        <begin position="61"/>
        <end position="226"/>
    </location>
</feature>
<evidence type="ECO:0000256" key="11">
    <source>
        <dbReference type="ARBA" id="ARBA00049902"/>
    </source>
</evidence>
<evidence type="ECO:0000313" key="16">
    <source>
        <dbReference type="EMBL" id="RRG20723.1"/>
    </source>
</evidence>
<evidence type="ECO:0000256" key="12">
    <source>
        <dbReference type="SAM" id="Phobius"/>
    </source>
</evidence>
<evidence type="ECO:0000256" key="9">
    <source>
        <dbReference type="ARBA" id="ARBA00023268"/>
    </source>
</evidence>
<proteinExistence type="inferred from homology"/>